<accession>A0ACB5SE67</accession>
<reference evidence="1" key="1">
    <citation type="submission" date="2024-09" db="EMBL/GenBank/DDBJ databases">
        <title>Draft Genome Sequences of Neofusicoccum parvum.</title>
        <authorList>
            <person name="Ashida A."/>
            <person name="Camagna M."/>
            <person name="Tanaka A."/>
            <person name="Takemoto D."/>
        </authorList>
    </citation>
    <scope>NUCLEOTIDE SEQUENCE</scope>
    <source>
        <strain evidence="1">PPO83</strain>
    </source>
</reference>
<organism evidence="1 2">
    <name type="scientific">Neofusicoccum parvum</name>
    <dbReference type="NCBI Taxonomy" id="310453"/>
    <lineage>
        <taxon>Eukaryota</taxon>
        <taxon>Fungi</taxon>
        <taxon>Dikarya</taxon>
        <taxon>Ascomycota</taxon>
        <taxon>Pezizomycotina</taxon>
        <taxon>Dothideomycetes</taxon>
        <taxon>Dothideomycetes incertae sedis</taxon>
        <taxon>Botryosphaeriales</taxon>
        <taxon>Botryosphaeriaceae</taxon>
        <taxon>Neofusicoccum</taxon>
    </lineage>
</organism>
<sequence>MAPKRRRQPQAVNLLELRDEVDAIASRVDNANAMDWPAALLEDGEEHAKTVQKSVEQLRRAVGVLVKTVTQKKRLLRSQQTETDGYYPGRVKIGLAQLKQQTVPTISRICSDFKQCSSLGYFVASVGKDVLRDIDVQKISGSSIKVPRASQSKSVYLSPRSKQDKLHGLACFSLIAHDNQTGKGKRSEFNVPDLSWRGDRLDPRELLCSTVQNAREDDEQPYLVIPTESSPHWLESIGVSPYLLDCGEQLKKTARPIPGVHTSYLYISGSRKSSSPLHVEDAFLGSINLVLAGAPKVWLMVEPRFRAKLEERVRQHLVETDLESEEEGEYDEEDNEDQDDEGGDHRGEDDQDNDQDDDLQYDGPCSQFVRHQSSLLSPKLLDSWGIPYRIVVCEAGQMMVTLPGAYHEVVNAGPNMAMAINFAPSGWTESRHLFIACNVEARSLHCNWTDSGDHWILIIVDFDKAKVHVLGDEEGHKAEAEAIAYNISLFVNNYRRMNRVDAVDWSSLETHPVR</sequence>
<protein>
    <submittedName>
        <fullName evidence="1">Aspartyl beta-hydroxylase, partial</fullName>
    </submittedName>
</protein>
<evidence type="ECO:0000313" key="1">
    <source>
        <dbReference type="EMBL" id="GME36518.1"/>
    </source>
</evidence>
<dbReference type="EMBL" id="BSXG01000295">
    <property type="protein sequence ID" value="GME36518.1"/>
    <property type="molecule type" value="Genomic_DNA"/>
</dbReference>
<proteinExistence type="predicted"/>
<keyword evidence="2" id="KW-1185">Reference proteome</keyword>
<comment type="caution">
    <text evidence="1">The sequence shown here is derived from an EMBL/GenBank/DDBJ whole genome shotgun (WGS) entry which is preliminary data.</text>
</comment>
<dbReference type="Proteomes" id="UP001165186">
    <property type="component" value="Unassembled WGS sequence"/>
</dbReference>
<gene>
    <name evidence="1" type="primary">g9160</name>
    <name evidence="1" type="ORF">NpPPO83_00009160</name>
</gene>
<evidence type="ECO:0000313" key="2">
    <source>
        <dbReference type="Proteomes" id="UP001165186"/>
    </source>
</evidence>
<name>A0ACB5SE67_9PEZI</name>